<gene>
    <name evidence="2" type="ORF">EPH_0011770</name>
</gene>
<proteinExistence type="predicted"/>
<accession>U6GXG4</accession>
<feature type="compositionally biased region" description="Low complexity" evidence="1">
    <location>
        <begin position="43"/>
        <end position="70"/>
    </location>
</feature>
<organism evidence="2 3">
    <name type="scientific">Eimeria praecox</name>
    <dbReference type="NCBI Taxonomy" id="51316"/>
    <lineage>
        <taxon>Eukaryota</taxon>
        <taxon>Sar</taxon>
        <taxon>Alveolata</taxon>
        <taxon>Apicomplexa</taxon>
        <taxon>Conoidasida</taxon>
        <taxon>Coccidia</taxon>
        <taxon>Eucoccidiorida</taxon>
        <taxon>Eimeriorina</taxon>
        <taxon>Eimeriidae</taxon>
        <taxon>Eimeria</taxon>
    </lineage>
</organism>
<dbReference type="EMBL" id="HG692572">
    <property type="protein sequence ID" value="CDI83224.1"/>
    <property type="molecule type" value="Genomic_DNA"/>
</dbReference>
<name>U6GXG4_9EIME</name>
<protein>
    <submittedName>
        <fullName evidence="2">Uncharacterized protein</fullName>
    </submittedName>
</protein>
<evidence type="ECO:0000313" key="3">
    <source>
        <dbReference type="Proteomes" id="UP000018201"/>
    </source>
</evidence>
<dbReference type="VEuPathDB" id="ToxoDB:EPH_0011770"/>
<sequence length="367" mass="39003">MYRVGIEVTEGLWLGEQRGQQNSLKLLLGAGTHTLRVRVETDSSSSSSSSSNSSSSSSSSSGSSSDSSSSGGAKTHYKNALRDKLLADAQVSRCLRFSLHLSVHSVAGGDGDTSNPIEECSAFGALPLPTDLNTSSGSGSLGGPLDSEGRVVIRTKGLLHSGTASRHRIAIQTKGEDLLVKVGVFIEDQTRSITMALQDGSAQDVEAVYDWTVGGGHRERIYRLRPAWFGGSLGPAANDSAFHLVLSGDGDNCLLFDLFIQSMPFRELHQMSECSSMGVSAVSPSDLFSAAAVQSAAALVSSNREQGEETQQQVVASLQPLQQQREGFLKSIEFEVAEPSFILAEVSYNFFVSHVEMDIVTSNSVCL</sequence>
<feature type="region of interest" description="Disordered" evidence="1">
    <location>
        <begin position="38"/>
        <end position="75"/>
    </location>
</feature>
<keyword evidence="3" id="KW-1185">Reference proteome</keyword>
<evidence type="ECO:0000256" key="1">
    <source>
        <dbReference type="SAM" id="MobiDB-lite"/>
    </source>
</evidence>
<dbReference type="AlphaFoldDB" id="U6GXG4"/>
<dbReference type="Proteomes" id="UP000018201">
    <property type="component" value="Unassembled WGS sequence"/>
</dbReference>
<evidence type="ECO:0000313" key="2">
    <source>
        <dbReference type="EMBL" id="CDI83224.1"/>
    </source>
</evidence>
<reference evidence="2" key="1">
    <citation type="submission" date="2013-10" db="EMBL/GenBank/DDBJ databases">
        <title>Genomic analysis of the causative agents of coccidiosis in chickens.</title>
        <authorList>
            <person name="Reid A.J."/>
            <person name="Blake D."/>
            <person name="Billington K."/>
            <person name="Browne H."/>
            <person name="Dunn M."/>
            <person name="Hung S."/>
            <person name="Kawahara F."/>
            <person name="Miranda-Saavedra D."/>
            <person name="Mourier T."/>
            <person name="Nagra H."/>
            <person name="Otto T.D."/>
            <person name="Rawlings N."/>
            <person name="Sanchez A."/>
            <person name="Sanders M."/>
            <person name="Subramaniam C."/>
            <person name="Tay Y."/>
            <person name="Dear P."/>
            <person name="Doerig C."/>
            <person name="Gruber A."/>
            <person name="Parkinson J."/>
            <person name="Shirley M."/>
            <person name="Wan K.L."/>
            <person name="Berriman M."/>
            <person name="Tomley F."/>
            <person name="Pain A."/>
        </authorList>
    </citation>
    <scope>NUCLEOTIDE SEQUENCE [LARGE SCALE GENOMIC DNA]</scope>
    <source>
        <strain evidence="2">Houghton</strain>
    </source>
</reference>
<dbReference type="OrthoDB" id="405933at2759"/>
<reference evidence="2" key="2">
    <citation type="submission" date="2013-10" db="EMBL/GenBank/DDBJ databases">
        <authorList>
            <person name="Aslett M."/>
        </authorList>
    </citation>
    <scope>NUCLEOTIDE SEQUENCE [LARGE SCALE GENOMIC DNA]</scope>
    <source>
        <strain evidence="2">Houghton</strain>
    </source>
</reference>